<evidence type="ECO:0000313" key="1">
    <source>
        <dbReference type="EMBL" id="OHA47517.1"/>
    </source>
</evidence>
<accession>A0A1G2PGT7</accession>
<dbReference type="Proteomes" id="UP000176965">
    <property type="component" value="Unassembled WGS sequence"/>
</dbReference>
<protein>
    <submittedName>
        <fullName evidence="1">Uncharacterized protein</fullName>
    </submittedName>
</protein>
<comment type="caution">
    <text evidence="1">The sequence shown here is derived from an EMBL/GenBank/DDBJ whole genome shotgun (WGS) entry which is preliminary data.</text>
</comment>
<evidence type="ECO:0000313" key="2">
    <source>
        <dbReference type="Proteomes" id="UP000176965"/>
    </source>
</evidence>
<name>A0A1G2PGT7_9BACT</name>
<dbReference type="EMBL" id="MHSQ01000008">
    <property type="protein sequence ID" value="OHA47517.1"/>
    <property type="molecule type" value="Genomic_DNA"/>
</dbReference>
<proteinExistence type="predicted"/>
<dbReference type="AlphaFoldDB" id="A0A1G2PGT7"/>
<gene>
    <name evidence="1" type="ORF">A2541_01940</name>
</gene>
<sequence length="431" mass="50255">MYKVILQKIFFLALEISAHYNKSYYNTNDLVKLANQFKTDLVRIRSDKKDYKYLDDTKFGGLRGNFSTLLTLKGFVKRGNKIIPFYSLGMDGRIVNAVNNGEIILDSSDLSANTTNERLKNLLEQEVYLSKVRENQAHIKVMLKKNSVRLGINRDNIFKKDSVVVSSGGQYFLRGLLNNFVNNNTIEYNLYNYWSGKKIIKKNMHLLISIPTKDNSWAELYAIKFEDLIKKKPMYLMVSMDTKNCIDRLGNIYTLYSLEQAKNEFSDGNANINERLIYKWKDLISKESSDEVEIQKEVKQQETWVFVDKFLKFKKTFSIDSKDVIEYSMSSSGGCDVILKYSGGTTQKLELEHDWKNYIDHKHPENNAWSNAWLFAEQEWNPSLIVKLFKPLKVKHGNRVPDVFLCFENSERKAYKADWGKETFTEINLTF</sequence>
<organism evidence="1 2">
    <name type="scientific">Candidatus Taylorbacteria bacterium RIFOXYD2_FULL_36_9</name>
    <dbReference type="NCBI Taxonomy" id="1802338"/>
    <lineage>
        <taxon>Bacteria</taxon>
        <taxon>Candidatus Tayloriibacteriota</taxon>
    </lineage>
</organism>
<reference evidence="1 2" key="1">
    <citation type="journal article" date="2016" name="Nat. Commun.">
        <title>Thousands of microbial genomes shed light on interconnected biogeochemical processes in an aquifer system.</title>
        <authorList>
            <person name="Anantharaman K."/>
            <person name="Brown C.T."/>
            <person name="Hug L.A."/>
            <person name="Sharon I."/>
            <person name="Castelle C.J."/>
            <person name="Probst A.J."/>
            <person name="Thomas B.C."/>
            <person name="Singh A."/>
            <person name="Wilkins M.J."/>
            <person name="Karaoz U."/>
            <person name="Brodie E.L."/>
            <person name="Williams K.H."/>
            <person name="Hubbard S.S."/>
            <person name="Banfield J.F."/>
        </authorList>
    </citation>
    <scope>NUCLEOTIDE SEQUENCE [LARGE SCALE GENOMIC DNA]</scope>
</reference>